<dbReference type="Proteomes" id="UP001227831">
    <property type="component" value="Unassembled WGS sequence"/>
</dbReference>
<dbReference type="RefSeq" id="WP_308702496.1">
    <property type="nucleotide sequence ID" value="NZ_AP027463.1"/>
</dbReference>
<proteinExistence type="predicted"/>
<comment type="caution">
    <text evidence="2">The sequence shown here is derived from an EMBL/GenBank/DDBJ whole genome shotgun (WGS) entry which is preliminary data.</text>
</comment>
<sequence>MVLTDYLAQQFPVISDHWATLEKRFTAKKVTAGTTLLTEGAIATNLYFIVSGAARLSHSSENREITLQFFFENQVVASFESFYLAQPSGFALTCFEDSDLLVLSRTDFDWLRQTYPAIEPEITRFVCDRFITYRNIFFDQLQHSPVERYQNLVMNTPEILDRVPLHLVASYLGITPVSLSRIRTRLQQKS</sequence>
<dbReference type="Gene3D" id="2.60.120.10">
    <property type="entry name" value="Jelly Rolls"/>
    <property type="match status" value="1"/>
</dbReference>
<dbReference type="InterPro" id="IPR014710">
    <property type="entry name" value="RmlC-like_jellyroll"/>
</dbReference>
<name>A0ABU1A8K7_9LACO</name>
<keyword evidence="3" id="KW-1185">Reference proteome</keyword>
<feature type="domain" description="Cyclic nucleotide-binding" evidence="1">
    <location>
        <begin position="22"/>
        <end position="111"/>
    </location>
</feature>
<dbReference type="Pfam" id="PF00027">
    <property type="entry name" value="cNMP_binding"/>
    <property type="match status" value="1"/>
</dbReference>
<reference evidence="2 3" key="1">
    <citation type="journal article" date="2023" name="Int. J. Syst. Evol. Microbiol.">
        <title>Lactiplantibacillus brownii sp. nov., a novel psychrotolerant species isolated from sauerkraut.</title>
        <authorList>
            <person name="Heng Y.C."/>
            <person name="Silvaraju S."/>
            <person name="Lee J.K.Y."/>
            <person name="Kittelmann S."/>
        </authorList>
    </citation>
    <scope>NUCLEOTIDE SEQUENCE [LARGE SCALE GENOMIC DNA]</scope>
    <source>
        <strain evidence="2 3">WILCCON 0030</strain>
    </source>
</reference>
<dbReference type="PROSITE" id="PS50042">
    <property type="entry name" value="CNMP_BINDING_3"/>
    <property type="match status" value="1"/>
</dbReference>
<dbReference type="InterPro" id="IPR000595">
    <property type="entry name" value="cNMP-bd_dom"/>
</dbReference>
<organism evidence="2 3">
    <name type="scientific">Lactiplantibacillus brownii</name>
    <dbReference type="NCBI Taxonomy" id="3069269"/>
    <lineage>
        <taxon>Bacteria</taxon>
        <taxon>Bacillati</taxon>
        <taxon>Bacillota</taxon>
        <taxon>Bacilli</taxon>
        <taxon>Lactobacillales</taxon>
        <taxon>Lactobacillaceae</taxon>
        <taxon>Lactiplantibacillus</taxon>
    </lineage>
</organism>
<evidence type="ECO:0000313" key="2">
    <source>
        <dbReference type="EMBL" id="MDQ7936680.1"/>
    </source>
</evidence>
<dbReference type="SUPFAM" id="SSF51206">
    <property type="entry name" value="cAMP-binding domain-like"/>
    <property type="match status" value="1"/>
</dbReference>
<evidence type="ECO:0000259" key="1">
    <source>
        <dbReference type="PROSITE" id="PS50042"/>
    </source>
</evidence>
<dbReference type="EMBL" id="JAVCWF010000001">
    <property type="protein sequence ID" value="MDQ7936680.1"/>
    <property type="molecule type" value="Genomic_DNA"/>
</dbReference>
<gene>
    <name evidence="2" type="ORF">RA086_03345</name>
</gene>
<accession>A0ABU1A8K7</accession>
<dbReference type="CDD" id="cd00038">
    <property type="entry name" value="CAP_ED"/>
    <property type="match status" value="1"/>
</dbReference>
<protein>
    <submittedName>
        <fullName evidence="2">Crp/Fnr family transcriptional regulator</fullName>
    </submittedName>
</protein>
<dbReference type="InterPro" id="IPR018490">
    <property type="entry name" value="cNMP-bd_dom_sf"/>
</dbReference>
<evidence type="ECO:0000313" key="3">
    <source>
        <dbReference type="Proteomes" id="UP001227831"/>
    </source>
</evidence>